<gene>
    <name evidence="1" type="ORF">BD626DRAFT_523499</name>
</gene>
<reference evidence="1 2" key="1">
    <citation type="journal article" date="2019" name="New Phytol.">
        <title>Comparative genomics reveals unique wood-decay strategies and fruiting body development in the Schizophyllaceae.</title>
        <authorList>
            <person name="Almasi E."/>
            <person name="Sahu N."/>
            <person name="Krizsan K."/>
            <person name="Balint B."/>
            <person name="Kovacs G.M."/>
            <person name="Kiss B."/>
            <person name="Cseklye J."/>
            <person name="Drula E."/>
            <person name="Henrissat B."/>
            <person name="Nagy I."/>
            <person name="Chovatia M."/>
            <person name="Adam C."/>
            <person name="LaButti K."/>
            <person name="Lipzen A."/>
            <person name="Riley R."/>
            <person name="Grigoriev I.V."/>
            <person name="Nagy L.G."/>
        </authorList>
    </citation>
    <scope>NUCLEOTIDE SEQUENCE [LARGE SCALE GENOMIC DNA]</scope>
    <source>
        <strain evidence="1 2">NL-1724</strain>
    </source>
</reference>
<dbReference type="OrthoDB" id="432970at2759"/>
<evidence type="ECO:0000313" key="1">
    <source>
        <dbReference type="EMBL" id="TRM55644.1"/>
    </source>
</evidence>
<name>A0A550BSX4_9AGAR</name>
<keyword evidence="2" id="KW-1185">Reference proteome</keyword>
<dbReference type="Proteomes" id="UP000320762">
    <property type="component" value="Unassembled WGS sequence"/>
</dbReference>
<sequence length="589" mass="65493">MPFEPEGFTDARIAHEYRTLCVLGELANGASTEQPVYTEINHQSALTKIIDLLDDNDSLAFFTLVSDPPSGALAYDSDLVSLIIISFNIVTTLSDAARFPHDRRLDLSLRSLWPHVVKWSALLHPARGRLIRAPGPRDVRRSVTAIVQLYLRIFQSPDVMYFKSFLHGNPDAVSQAFELWLRFPHYCSKSGQESTTTVHGAITLFVVLSNVLLGNDATVDDCALFADELLLTLGDLRTLYRAISRQTSLLAKLTTKSAIIRGLWSNHFTLLTRCLCLCLQRCPERPPIPKKVIVSTVSAAMLCVKIQAPADAASRALGLLTALCRTVSSNHPLARAIDAGVFDLLHDLGRPADMYDITDFAQQLSAGLFHPRVSRVLLRRHPNVPYVAPSPARVEPGHIPDWQDVALLWSMFLKPYIEAYDSRSAEMKTGWRYAMTCTNHHGPHNELVRVCPCAGAFYCSGSCRKMHRSKHREVCDADQGPWGLNGAITLDDAIFTCTIARGYISCQRGTIGAQIASLGCPLQEVHIIVLIDLYDVLPIPRHTLETCPKIATSYFVPSVVVVDVLLRIGAARARHHVPFVYNLKYFYRT</sequence>
<protein>
    <recommendedName>
        <fullName evidence="3">MYND-type domain-containing protein</fullName>
    </recommendedName>
</protein>
<accession>A0A550BSX4</accession>
<evidence type="ECO:0000313" key="2">
    <source>
        <dbReference type="Proteomes" id="UP000320762"/>
    </source>
</evidence>
<dbReference type="AlphaFoldDB" id="A0A550BSX4"/>
<evidence type="ECO:0008006" key="3">
    <source>
        <dbReference type="Google" id="ProtNLM"/>
    </source>
</evidence>
<organism evidence="1 2">
    <name type="scientific">Schizophyllum amplum</name>
    <dbReference type="NCBI Taxonomy" id="97359"/>
    <lineage>
        <taxon>Eukaryota</taxon>
        <taxon>Fungi</taxon>
        <taxon>Dikarya</taxon>
        <taxon>Basidiomycota</taxon>
        <taxon>Agaricomycotina</taxon>
        <taxon>Agaricomycetes</taxon>
        <taxon>Agaricomycetidae</taxon>
        <taxon>Agaricales</taxon>
        <taxon>Schizophyllaceae</taxon>
        <taxon>Schizophyllum</taxon>
    </lineage>
</organism>
<comment type="caution">
    <text evidence="1">The sequence shown here is derived from an EMBL/GenBank/DDBJ whole genome shotgun (WGS) entry which is preliminary data.</text>
</comment>
<dbReference type="EMBL" id="VDMD01000105">
    <property type="protein sequence ID" value="TRM55644.1"/>
    <property type="molecule type" value="Genomic_DNA"/>
</dbReference>
<proteinExistence type="predicted"/>